<feature type="non-terminal residue" evidence="1">
    <location>
        <position position="181"/>
    </location>
</feature>
<reference evidence="1" key="1">
    <citation type="journal article" date="2020" name="Nat. Commun.">
        <title>Large-scale genome sequencing of mycorrhizal fungi provides insights into the early evolution of symbiotic traits.</title>
        <authorList>
            <person name="Miyauchi S."/>
            <person name="Kiss E."/>
            <person name="Kuo A."/>
            <person name="Drula E."/>
            <person name="Kohler A."/>
            <person name="Sanchez-Garcia M."/>
            <person name="Morin E."/>
            <person name="Andreopoulos B."/>
            <person name="Barry K.W."/>
            <person name="Bonito G."/>
            <person name="Buee M."/>
            <person name="Carver A."/>
            <person name="Chen C."/>
            <person name="Cichocki N."/>
            <person name="Clum A."/>
            <person name="Culley D."/>
            <person name="Crous P.W."/>
            <person name="Fauchery L."/>
            <person name="Girlanda M."/>
            <person name="Hayes R.D."/>
            <person name="Keri Z."/>
            <person name="LaButti K."/>
            <person name="Lipzen A."/>
            <person name="Lombard V."/>
            <person name="Magnuson J."/>
            <person name="Maillard F."/>
            <person name="Murat C."/>
            <person name="Nolan M."/>
            <person name="Ohm R.A."/>
            <person name="Pangilinan J."/>
            <person name="Pereira M.F."/>
            <person name="Perotto S."/>
            <person name="Peter M."/>
            <person name="Pfister S."/>
            <person name="Riley R."/>
            <person name="Sitrit Y."/>
            <person name="Stielow J.B."/>
            <person name="Szollosi G."/>
            <person name="Zifcakova L."/>
            <person name="Stursova M."/>
            <person name="Spatafora J.W."/>
            <person name="Tedersoo L."/>
            <person name="Vaario L.M."/>
            <person name="Yamada A."/>
            <person name="Yan M."/>
            <person name="Wang P."/>
            <person name="Xu J."/>
            <person name="Bruns T."/>
            <person name="Baldrian P."/>
            <person name="Vilgalys R."/>
            <person name="Dunand C."/>
            <person name="Henrissat B."/>
            <person name="Grigoriev I.V."/>
            <person name="Hibbett D."/>
            <person name="Nagy L.G."/>
            <person name="Martin F.M."/>
        </authorList>
    </citation>
    <scope>NUCLEOTIDE SEQUENCE</scope>
    <source>
        <strain evidence="1">UP504</strain>
    </source>
</reference>
<sequence>LNICGESFIAANGDRVKAPGVHFSHTGVMAGVCHHDHVVMWVNMWTPSEQEFYALALIDMIMAKLPTHWQVGILYNISCQIHCSILKWNPLPWWIPHIVFRISVFNAYFHQWVCQLWYNHWKGGVWGLTDGEGCECLWNDLQHLIPNLCVTRFHQCLFVLDLQIEHLDCLKMQQAGVWLEK</sequence>
<proteinExistence type="predicted"/>
<dbReference type="PANTHER" id="PTHR33096">
    <property type="entry name" value="CXC2 DOMAIN-CONTAINING PROTEIN"/>
    <property type="match status" value="1"/>
</dbReference>
<dbReference type="Proteomes" id="UP000886523">
    <property type="component" value="Unassembled WGS sequence"/>
</dbReference>
<dbReference type="Pfam" id="PF18758">
    <property type="entry name" value="KDZ"/>
    <property type="match status" value="1"/>
</dbReference>
<organism evidence="1 2">
    <name type="scientific">Hydnum rufescens UP504</name>
    <dbReference type="NCBI Taxonomy" id="1448309"/>
    <lineage>
        <taxon>Eukaryota</taxon>
        <taxon>Fungi</taxon>
        <taxon>Dikarya</taxon>
        <taxon>Basidiomycota</taxon>
        <taxon>Agaricomycotina</taxon>
        <taxon>Agaricomycetes</taxon>
        <taxon>Cantharellales</taxon>
        <taxon>Hydnaceae</taxon>
        <taxon>Hydnum</taxon>
    </lineage>
</organism>
<accession>A0A9P6AZJ5</accession>
<evidence type="ECO:0000313" key="1">
    <source>
        <dbReference type="EMBL" id="KAF9514903.1"/>
    </source>
</evidence>
<evidence type="ECO:0000313" key="2">
    <source>
        <dbReference type="Proteomes" id="UP000886523"/>
    </source>
</evidence>
<feature type="non-terminal residue" evidence="1">
    <location>
        <position position="1"/>
    </location>
</feature>
<dbReference type="OrthoDB" id="3364670at2759"/>
<comment type="caution">
    <text evidence="1">The sequence shown here is derived from an EMBL/GenBank/DDBJ whole genome shotgun (WGS) entry which is preliminary data.</text>
</comment>
<dbReference type="AlphaFoldDB" id="A0A9P6AZJ5"/>
<dbReference type="PANTHER" id="PTHR33096:SF1">
    <property type="entry name" value="CXC1-LIKE CYSTEINE CLUSTER ASSOCIATED WITH KDZ TRANSPOSASES DOMAIN-CONTAINING PROTEIN"/>
    <property type="match status" value="1"/>
</dbReference>
<gene>
    <name evidence="1" type="ORF">BS47DRAFT_1268895</name>
</gene>
<dbReference type="InterPro" id="IPR040521">
    <property type="entry name" value="KDZ"/>
</dbReference>
<protein>
    <submittedName>
        <fullName evidence="1">Uncharacterized protein</fullName>
    </submittedName>
</protein>
<keyword evidence="2" id="KW-1185">Reference proteome</keyword>
<dbReference type="EMBL" id="MU128955">
    <property type="protein sequence ID" value="KAF9514903.1"/>
    <property type="molecule type" value="Genomic_DNA"/>
</dbReference>
<name>A0A9P6AZJ5_9AGAM</name>